<dbReference type="NCBIfam" id="NF041532">
    <property type="entry name" value="HprT"/>
    <property type="match status" value="1"/>
</dbReference>
<dbReference type="EMBL" id="ASGY01000023">
    <property type="protein sequence ID" value="KGE69465.1"/>
    <property type="molecule type" value="Genomic_DNA"/>
</dbReference>
<gene>
    <name evidence="1" type="ORF">K814_0102935</name>
</gene>
<dbReference type="Proteomes" id="UP000030060">
    <property type="component" value="Unassembled WGS sequence"/>
</dbReference>
<dbReference type="AlphaFoldDB" id="A0A0A1Z591"/>
<dbReference type="PROSITE" id="PS51257">
    <property type="entry name" value="PROKAR_LIPOPROTEIN"/>
    <property type="match status" value="1"/>
</dbReference>
<dbReference type="RefSeq" id="WP_038842818.1">
    <property type="nucleotide sequence ID" value="NZ_ASGY01000023.1"/>
</dbReference>
<protein>
    <submittedName>
        <fullName evidence="1">Type III secretion protein</fullName>
    </submittedName>
</protein>
<reference evidence="1 2" key="1">
    <citation type="journal article" date="2013" name="Genome Announc.">
        <title>Draft Genome Sequence of Pseudomonas fluorescens LMG 5329, a White Line-Inducing Principle-Producing Bioindicator for the Mushroom Pathogen Pseudomonas tolaasii.</title>
        <authorList>
            <person name="Ghequire M.G."/>
            <person name="Rokni-Zadeh H."/>
            <person name="Zarrineh P."/>
            <person name="De Mot R."/>
        </authorList>
    </citation>
    <scope>NUCLEOTIDE SEQUENCE [LARGE SCALE GENOMIC DNA]</scope>
    <source>
        <strain evidence="1 2">LMG 5329</strain>
    </source>
</reference>
<dbReference type="InterPro" id="IPR048207">
    <property type="entry name" value="HprT-like"/>
</dbReference>
<sequence>MMNRLLCVTLIGAAMLFTGCTPTCKGDSCSRPQSSKDKMVIWWPPQMRVEPAPSGERADYQTVSLER</sequence>
<dbReference type="OrthoDB" id="6548477at2"/>
<evidence type="ECO:0000313" key="1">
    <source>
        <dbReference type="EMBL" id="KGE69465.1"/>
    </source>
</evidence>
<comment type="caution">
    <text evidence="1">The sequence shown here is derived from an EMBL/GenBank/DDBJ whole genome shotgun (WGS) entry which is preliminary data.</text>
</comment>
<accession>A0A0A1Z591</accession>
<evidence type="ECO:0000313" key="2">
    <source>
        <dbReference type="Proteomes" id="UP000030060"/>
    </source>
</evidence>
<organism evidence="1 2">
    <name type="scientific">Pseudomonas fluorescens LMG 5329</name>
    <dbReference type="NCBI Taxonomy" id="1324332"/>
    <lineage>
        <taxon>Bacteria</taxon>
        <taxon>Pseudomonadati</taxon>
        <taxon>Pseudomonadota</taxon>
        <taxon>Gammaproteobacteria</taxon>
        <taxon>Pseudomonadales</taxon>
        <taxon>Pseudomonadaceae</taxon>
        <taxon>Pseudomonas</taxon>
    </lineage>
</organism>
<proteinExistence type="predicted"/>
<name>A0A0A1Z591_PSEFL</name>